<dbReference type="InterPro" id="IPR035969">
    <property type="entry name" value="Rab-GAP_TBC_sf"/>
</dbReference>
<dbReference type="SUPFAM" id="SSF47923">
    <property type="entry name" value="Ypt/Rab-GAP domain of gyp1p"/>
    <property type="match status" value="2"/>
</dbReference>
<dbReference type="PANTHER" id="PTHR47219:SF15">
    <property type="entry name" value="TBC1 DOMAIN FAMILY MEMBER 12 ISOFORM X1"/>
    <property type="match status" value="1"/>
</dbReference>
<dbReference type="PROSITE" id="PS50086">
    <property type="entry name" value="TBC_RABGAP"/>
    <property type="match status" value="1"/>
</dbReference>
<dbReference type="Pfam" id="PF00566">
    <property type="entry name" value="RabGAP-TBC"/>
    <property type="match status" value="1"/>
</dbReference>
<gene>
    <name evidence="3" type="ORF">PAPYR_9413</name>
</gene>
<sequence length="317" mass="36834">MWVDVISLFVSRVLPPTASAFPDVPRILQWLTEILPDWEEKRQTKAVRALWRLGLPDPIRSLLWPKAIPNSLCISHELFQHKIREARRARHKRALLGKEKSQQDIFQDLNRTLSELPMFREPAYQSKLRDLLEAWVFLRPDVGYVQGMSFLGSLLLLHMDTYYAWLCFANMMSGPFFHPLFQLDNTGYRATLCELFNECFRQNMNALAARFQSATITTETFLPHWFMTVFIHVLPLPCACRIFDCYVLEGASFLFRAALGILKYYESDLLGRPDEELLGTVFRLKARARSIDADRLFECIGRMEVNQKKIDGFIGGF</sequence>
<evidence type="ECO:0000313" key="3">
    <source>
        <dbReference type="EMBL" id="KAJ4455606.1"/>
    </source>
</evidence>
<dbReference type="SMART" id="SM00164">
    <property type="entry name" value="TBC"/>
    <property type="match status" value="1"/>
</dbReference>
<dbReference type="Gene3D" id="1.10.472.80">
    <property type="entry name" value="Ypt/Rab-GAP domain of gyp1p, domain 3"/>
    <property type="match status" value="1"/>
</dbReference>
<reference evidence="3" key="1">
    <citation type="journal article" date="2022" name="bioRxiv">
        <title>Genomics of Preaxostyla Flagellates Illuminates Evolutionary Transitions and the Path Towards Mitochondrial Loss.</title>
        <authorList>
            <person name="Novak L.V.F."/>
            <person name="Treitli S.C."/>
            <person name="Pyrih J."/>
            <person name="Halakuc P."/>
            <person name="Pipaliya S.V."/>
            <person name="Vacek V."/>
            <person name="Brzon O."/>
            <person name="Soukal P."/>
            <person name="Eme L."/>
            <person name="Dacks J.B."/>
            <person name="Karnkowska A."/>
            <person name="Elias M."/>
            <person name="Hampl V."/>
        </authorList>
    </citation>
    <scope>NUCLEOTIDE SEQUENCE</scope>
    <source>
        <strain evidence="3">RCP-MX</strain>
    </source>
</reference>
<dbReference type="InterPro" id="IPR050302">
    <property type="entry name" value="Rab_GAP_TBC_domain"/>
</dbReference>
<dbReference type="InterPro" id="IPR000195">
    <property type="entry name" value="Rab-GAP-TBC_dom"/>
</dbReference>
<dbReference type="PANTHER" id="PTHR47219">
    <property type="entry name" value="RAB GTPASE-ACTIVATING PROTEIN 1-LIKE"/>
    <property type="match status" value="1"/>
</dbReference>
<feature type="signal peptide" evidence="1">
    <location>
        <begin position="1"/>
        <end position="20"/>
    </location>
</feature>
<dbReference type="Gene3D" id="1.10.8.270">
    <property type="entry name" value="putative rabgap domain of human tbc1 domain family member 14 like domains"/>
    <property type="match status" value="1"/>
</dbReference>
<name>A0ABQ8U8H2_9EUKA</name>
<feature type="domain" description="Rab-GAP TBC" evidence="2">
    <location>
        <begin position="54"/>
        <end position="250"/>
    </location>
</feature>
<keyword evidence="4" id="KW-1185">Reference proteome</keyword>
<dbReference type="Gene3D" id="1.10.10.750">
    <property type="entry name" value="Ypt/Rab-GAP domain of gyp1p, domain 1"/>
    <property type="match status" value="1"/>
</dbReference>
<evidence type="ECO:0000313" key="4">
    <source>
        <dbReference type="Proteomes" id="UP001141327"/>
    </source>
</evidence>
<feature type="chain" id="PRO_5045828900" evidence="1">
    <location>
        <begin position="21"/>
        <end position="317"/>
    </location>
</feature>
<dbReference type="Proteomes" id="UP001141327">
    <property type="component" value="Unassembled WGS sequence"/>
</dbReference>
<comment type="caution">
    <text evidence="3">The sequence shown here is derived from an EMBL/GenBank/DDBJ whole genome shotgun (WGS) entry which is preliminary data.</text>
</comment>
<dbReference type="EMBL" id="JAPMOS010000100">
    <property type="protein sequence ID" value="KAJ4455606.1"/>
    <property type="molecule type" value="Genomic_DNA"/>
</dbReference>
<protein>
    <submittedName>
        <fullName evidence="3">TBC1 domain family member 14</fullName>
    </submittedName>
</protein>
<accession>A0ABQ8U8H2</accession>
<organism evidence="3 4">
    <name type="scientific">Paratrimastix pyriformis</name>
    <dbReference type="NCBI Taxonomy" id="342808"/>
    <lineage>
        <taxon>Eukaryota</taxon>
        <taxon>Metamonada</taxon>
        <taxon>Preaxostyla</taxon>
        <taxon>Paratrimastigidae</taxon>
        <taxon>Paratrimastix</taxon>
    </lineage>
</organism>
<proteinExistence type="predicted"/>
<evidence type="ECO:0000259" key="2">
    <source>
        <dbReference type="PROSITE" id="PS50086"/>
    </source>
</evidence>
<keyword evidence="1" id="KW-0732">Signal</keyword>
<evidence type="ECO:0000256" key="1">
    <source>
        <dbReference type="SAM" id="SignalP"/>
    </source>
</evidence>